<dbReference type="EMBL" id="CP013970">
    <property type="protein sequence ID" value="AXF76244.1"/>
    <property type="molecule type" value="Genomic_DNA"/>
</dbReference>
<accession>A0A345CS27</accession>
<organism evidence="2 3">
    <name type="scientific">Erwinia tracheiphila</name>
    <dbReference type="NCBI Taxonomy" id="65700"/>
    <lineage>
        <taxon>Bacteria</taxon>
        <taxon>Pseudomonadati</taxon>
        <taxon>Pseudomonadota</taxon>
        <taxon>Gammaproteobacteria</taxon>
        <taxon>Enterobacterales</taxon>
        <taxon>Erwiniaceae</taxon>
        <taxon>Erwinia</taxon>
    </lineage>
</organism>
<dbReference type="AlphaFoldDB" id="A0A345CS27"/>
<evidence type="ECO:0000313" key="3">
    <source>
        <dbReference type="Proteomes" id="UP000264980"/>
    </source>
</evidence>
<sequence length="76" mass="8558">MNVSKSSSTQHTASDGLIYNDSKGRPVGLAGKVNRVTNTIDVPKQYPLQTSEDKRHMNMLFNKCFSHAEKYLQSKK</sequence>
<gene>
    <name evidence="2" type="ORF">AV903_09585</name>
</gene>
<proteinExistence type="predicted"/>
<protein>
    <submittedName>
        <fullName evidence="2">Uncharacterized protein</fullName>
    </submittedName>
</protein>
<dbReference type="Proteomes" id="UP000264980">
    <property type="component" value="Chromosome"/>
</dbReference>
<name>A0A345CS27_9GAMM</name>
<evidence type="ECO:0000313" key="2">
    <source>
        <dbReference type="EMBL" id="AXF76244.1"/>
    </source>
</evidence>
<evidence type="ECO:0000256" key="1">
    <source>
        <dbReference type="SAM" id="MobiDB-lite"/>
    </source>
</evidence>
<feature type="compositionally biased region" description="Polar residues" evidence="1">
    <location>
        <begin position="1"/>
        <end position="13"/>
    </location>
</feature>
<reference evidence="2 3" key="1">
    <citation type="submission" date="2016-01" db="EMBL/GenBank/DDBJ databases">
        <authorList>
            <person name="Oliw E.H."/>
        </authorList>
    </citation>
    <scope>NUCLEOTIDE SEQUENCE [LARGE SCALE GENOMIC DNA]</scope>
    <source>
        <strain evidence="2 3">MDcuke</strain>
    </source>
</reference>
<feature type="region of interest" description="Disordered" evidence="1">
    <location>
        <begin position="1"/>
        <end position="21"/>
    </location>
</feature>